<feature type="region of interest" description="Disordered" evidence="1">
    <location>
        <begin position="23"/>
        <end position="102"/>
    </location>
</feature>
<evidence type="ECO:0000256" key="1">
    <source>
        <dbReference type="SAM" id="MobiDB-lite"/>
    </source>
</evidence>
<feature type="compositionally biased region" description="Pro residues" evidence="1">
    <location>
        <begin position="71"/>
        <end position="88"/>
    </location>
</feature>
<accession>A0A9P4P7M7</accession>
<evidence type="ECO:0000313" key="3">
    <source>
        <dbReference type="Proteomes" id="UP000799764"/>
    </source>
</evidence>
<sequence>MVILGGLEIVAGGYLFHRYQRNKSEKKRLEQEAQQRRYNTFPGAKPQPCHPSHPQHAVPPQKYGYVAHAPPSRPQPPYPPLHRPSTEPPPHRPHNARHASQPQSFMIPRRPLPKQQHAPPPQMIQPLQRADSMATISRMPIANGYRPSHVADDPQLPPRRQNPQLSPIPQSPYGNPGFAVSSPAFINNPTTQTYSPTQHGGRQTMDDNWETYNNHAHYAPSLSTALGETRDDDPPPPYRP</sequence>
<feature type="region of interest" description="Disordered" evidence="1">
    <location>
        <begin position="143"/>
        <end position="240"/>
    </location>
</feature>
<dbReference type="AlphaFoldDB" id="A0A9P4P7M7"/>
<evidence type="ECO:0000313" key="2">
    <source>
        <dbReference type="EMBL" id="KAF2438029.1"/>
    </source>
</evidence>
<feature type="compositionally biased region" description="Polar residues" evidence="1">
    <location>
        <begin position="184"/>
        <end position="201"/>
    </location>
</feature>
<proteinExistence type="predicted"/>
<reference evidence="2" key="1">
    <citation type="journal article" date="2020" name="Stud. Mycol.">
        <title>101 Dothideomycetes genomes: a test case for predicting lifestyles and emergence of pathogens.</title>
        <authorList>
            <person name="Haridas S."/>
            <person name="Albert R."/>
            <person name="Binder M."/>
            <person name="Bloem J."/>
            <person name="Labutti K."/>
            <person name="Salamov A."/>
            <person name="Andreopoulos B."/>
            <person name="Baker S."/>
            <person name="Barry K."/>
            <person name="Bills G."/>
            <person name="Bluhm B."/>
            <person name="Cannon C."/>
            <person name="Castanera R."/>
            <person name="Culley D."/>
            <person name="Daum C."/>
            <person name="Ezra D."/>
            <person name="Gonzalez J."/>
            <person name="Henrissat B."/>
            <person name="Kuo A."/>
            <person name="Liang C."/>
            <person name="Lipzen A."/>
            <person name="Lutzoni F."/>
            <person name="Magnuson J."/>
            <person name="Mondo S."/>
            <person name="Nolan M."/>
            <person name="Ohm R."/>
            <person name="Pangilinan J."/>
            <person name="Park H.-J."/>
            <person name="Ramirez L."/>
            <person name="Alfaro M."/>
            <person name="Sun H."/>
            <person name="Tritt A."/>
            <person name="Yoshinaga Y."/>
            <person name="Zwiers L.-H."/>
            <person name="Turgeon B."/>
            <person name="Goodwin S."/>
            <person name="Spatafora J."/>
            <person name="Crous P."/>
            <person name="Grigoriev I."/>
        </authorList>
    </citation>
    <scope>NUCLEOTIDE SEQUENCE</scope>
    <source>
        <strain evidence="2">CBS 690.94</strain>
    </source>
</reference>
<dbReference type="EMBL" id="MU001513">
    <property type="protein sequence ID" value="KAF2438029.1"/>
    <property type="molecule type" value="Genomic_DNA"/>
</dbReference>
<evidence type="ECO:0008006" key="4">
    <source>
        <dbReference type="Google" id="ProtNLM"/>
    </source>
</evidence>
<keyword evidence="3" id="KW-1185">Reference proteome</keyword>
<protein>
    <recommendedName>
        <fullName evidence="4">PAT1 multi-domain protein</fullName>
    </recommendedName>
</protein>
<dbReference type="OrthoDB" id="3777003at2759"/>
<name>A0A9P4P7M7_9PLEO</name>
<comment type="caution">
    <text evidence="2">The sequence shown here is derived from an EMBL/GenBank/DDBJ whole genome shotgun (WGS) entry which is preliminary data.</text>
</comment>
<organism evidence="2 3">
    <name type="scientific">Karstenula rhodostoma CBS 690.94</name>
    <dbReference type="NCBI Taxonomy" id="1392251"/>
    <lineage>
        <taxon>Eukaryota</taxon>
        <taxon>Fungi</taxon>
        <taxon>Dikarya</taxon>
        <taxon>Ascomycota</taxon>
        <taxon>Pezizomycotina</taxon>
        <taxon>Dothideomycetes</taxon>
        <taxon>Pleosporomycetidae</taxon>
        <taxon>Pleosporales</taxon>
        <taxon>Massarineae</taxon>
        <taxon>Didymosphaeriaceae</taxon>
        <taxon>Karstenula</taxon>
    </lineage>
</organism>
<gene>
    <name evidence="2" type="ORF">P171DRAFT_166285</name>
</gene>
<feature type="compositionally biased region" description="Low complexity" evidence="1">
    <location>
        <begin position="158"/>
        <end position="167"/>
    </location>
</feature>
<dbReference type="Proteomes" id="UP000799764">
    <property type="component" value="Unassembled WGS sequence"/>
</dbReference>